<accession>A0A927E4Z9</accession>
<proteinExistence type="predicted"/>
<evidence type="ECO:0000256" key="1">
    <source>
        <dbReference type="SAM" id="Phobius"/>
    </source>
</evidence>
<dbReference type="EMBL" id="JACXWY010000001">
    <property type="protein sequence ID" value="MBD3844277.1"/>
    <property type="molecule type" value="Genomic_DNA"/>
</dbReference>
<keyword evidence="1" id="KW-1133">Transmembrane helix</keyword>
<name>A0A927E4Z9_9HYPH</name>
<organism evidence="2 3">
    <name type="scientific">Bosea spartocytisi</name>
    <dbReference type="NCBI Taxonomy" id="2773451"/>
    <lineage>
        <taxon>Bacteria</taxon>
        <taxon>Pseudomonadati</taxon>
        <taxon>Pseudomonadota</taxon>
        <taxon>Alphaproteobacteria</taxon>
        <taxon>Hyphomicrobiales</taxon>
        <taxon>Boseaceae</taxon>
        <taxon>Bosea</taxon>
    </lineage>
</organism>
<keyword evidence="3" id="KW-1185">Reference proteome</keyword>
<gene>
    <name evidence="2" type="ORF">IED13_01105</name>
</gene>
<feature type="transmembrane region" description="Helical" evidence="1">
    <location>
        <begin position="14"/>
        <end position="37"/>
    </location>
</feature>
<evidence type="ECO:0000313" key="3">
    <source>
        <dbReference type="Proteomes" id="UP000619295"/>
    </source>
</evidence>
<keyword evidence="1" id="KW-0472">Membrane</keyword>
<evidence type="ECO:0000313" key="2">
    <source>
        <dbReference type="EMBL" id="MBD3844277.1"/>
    </source>
</evidence>
<comment type="caution">
    <text evidence="2">The sequence shown here is derived from an EMBL/GenBank/DDBJ whole genome shotgun (WGS) entry which is preliminary data.</text>
</comment>
<reference evidence="2" key="1">
    <citation type="submission" date="2020-09" db="EMBL/GenBank/DDBJ databases">
        <title>Bosea spartocytisi sp. nov. a root nodule endophyte of Spartocytisus supranubius in the high mountain ecosystem fo the Teide National Park (Canary Islands, Spain).</title>
        <authorList>
            <person name="Pulido-Suarez L."/>
            <person name="Peix A."/>
            <person name="Igual J.M."/>
            <person name="Socas-Perez N."/>
            <person name="Velazquez E."/>
            <person name="Flores-Felix J.D."/>
            <person name="Leon-Barrios M."/>
        </authorList>
    </citation>
    <scope>NUCLEOTIDE SEQUENCE</scope>
    <source>
        <strain evidence="2">SSUT16</strain>
    </source>
</reference>
<sequence>MAPVNMRVNDDGKFFGRVVAAFAGAVPVLLFGGVLWWSDARNADKQSAESITRIEKRMDAVEEAQRKQAEQAAADRQKLAELNTTVQSMNKTTDRIDRRLETLYDRLVGGPASRP</sequence>
<keyword evidence="1" id="KW-0812">Transmembrane</keyword>
<protein>
    <submittedName>
        <fullName evidence="2">Uncharacterized protein</fullName>
    </submittedName>
</protein>
<dbReference type="AlphaFoldDB" id="A0A927E4Z9"/>
<dbReference type="RefSeq" id="WP_191123094.1">
    <property type="nucleotide sequence ID" value="NZ_JAOAOR010000001.1"/>
</dbReference>
<dbReference type="Proteomes" id="UP000619295">
    <property type="component" value="Unassembled WGS sequence"/>
</dbReference>